<comment type="caution">
    <text evidence="1">The sequence shown here is derived from an EMBL/GenBank/DDBJ whole genome shotgun (WGS) entry which is preliminary data.</text>
</comment>
<protein>
    <submittedName>
        <fullName evidence="1">Uncharacterized protein</fullName>
    </submittedName>
</protein>
<dbReference type="AlphaFoldDB" id="A0A834MJT7"/>
<keyword evidence="2" id="KW-1185">Reference proteome</keyword>
<reference evidence="1" key="1">
    <citation type="submission" date="2020-08" db="EMBL/GenBank/DDBJ databases">
        <title>Genome sequencing and assembly of the red palm weevil Rhynchophorus ferrugineus.</title>
        <authorList>
            <person name="Dias G.B."/>
            <person name="Bergman C.M."/>
            <person name="Manee M."/>
        </authorList>
    </citation>
    <scope>NUCLEOTIDE SEQUENCE</scope>
    <source>
        <strain evidence="1">AA-2017</strain>
        <tissue evidence="1">Whole larva</tissue>
    </source>
</reference>
<gene>
    <name evidence="1" type="ORF">GWI33_001928</name>
</gene>
<organism evidence="1 2">
    <name type="scientific">Rhynchophorus ferrugineus</name>
    <name type="common">Red palm weevil</name>
    <name type="synonym">Curculio ferrugineus</name>
    <dbReference type="NCBI Taxonomy" id="354439"/>
    <lineage>
        <taxon>Eukaryota</taxon>
        <taxon>Metazoa</taxon>
        <taxon>Ecdysozoa</taxon>
        <taxon>Arthropoda</taxon>
        <taxon>Hexapoda</taxon>
        <taxon>Insecta</taxon>
        <taxon>Pterygota</taxon>
        <taxon>Neoptera</taxon>
        <taxon>Endopterygota</taxon>
        <taxon>Coleoptera</taxon>
        <taxon>Polyphaga</taxon>
        <taxon>Cucujiformia</taxon>
        <taxon>Curculionidae</taxon>
        <taxon>Dryophthorinae</taxon>
        <taxon>Rhynchophorus</taxon>
    </lineage>
</organism>
<evidence type="ECO:0000313" key="1">
    <source>
        <dbReference type="EMBL" id="KAF7282780.1"/>
    </source>
</evidence>
<proteinExistence type="predicted"/>
<accession>A0A834MJT7</accession>
<dbReference type="Proteomes" id="UP000625711">
    <property type="component" value="Unassembled WGS sequence"/>
</dbReference>
<evidence type="ECO:0000313" key="2">
    <source>
        <dbReference type="Proteomes" id="UP000625711"/>
    </source>
</evidence>
<sequence length="81" mass="9301">MTRTAREEKNAQGAPDSKRIKKQYIVAGFVRMIRRIEQSANAAPPKVGSLKRSESIDRWNNKKNLTGIIKMKIAYDKDRLI</sequence>
<dbReference type="EMBL" id="JAACXV010000156">
    <property type="protein sequence ID" value="KAF7282780.1"/>
    <property type="molecule type" value="Genomic_DNA"/>
</dbReference>
<name>A0A834MJT7_RHYFE</name>